<reference evidence="2" key="1">
    <citation type="submission" date="2019-02" db="EMBL/GenBank/DDBJ databases">
        <authorList>
            <person name="Gruber-Vodicka R. H."/>
            <person name="Seah K. B. B."/>
        </authorList>
    </citation>
    <scope>NUCLEOTIDE SEQUENCE</scope>
    <source>
        <strain evidence="2">BECK_M7</strain>
    </source>
</reference>
<dbReference type="AlphaFoldDB" id="A0A450U5M4"/>
<accession>A0A450U5M4</accession>
<organism evidence="2">
    <name type="scientific">Candidatus Kentrum sp. LFY</name>
    <dbReference type="NCBI Taxonomy" id="2126342"/>
    <lineage>
        <taxon>Bacteria</taxon>
        <taxon>Pseudomonadati</taxon>
        <taxon>Pseudomonadota</taxon>
        <taxon>Gammaproteobacteria</taxon>
        <taxon>Candidatus Kentrum</taxon>
    </lineage>
</organism>
<dbReference type="Pfam" id="PF14261">
    <property type="entry name" value="DUF4351"/>
    <property type="match status" value="1"/>
</dbReference>
<dbReference type="PANTHER" id="PTHR34613:SF1">
    <property type="entry name" value="SLL6017 PROTEIN"/>
    <property type="match status" value="1"/>
</dbReference>
<evidence type="ECO:0000259" key="1">
    <source>
        <dbReference type="Pfam" id="PF14261"/>
    </source>
</evidence>
<dbReference type="InterPro" id="IPR025587">
    <property type="entry name" value="DUF4351"/>
</dbReference>
<evidence type="ECO:0000313" key="2">
    <source>
        <dbReference type="EMBL" id="VFJ86460.1"/>
    </source>
</evidence>
<sequence>MAEKDIISKETIRRLAVDLATHLLELPIDPDSLEVLATEQRRIEDRRADLVARLRDRDGEPFLLHVEIQNNNDATMPVRMMRYMTDILLAWPGLPLRQYLIYIGAEPMTMPDGMELPGVRYRYGILDMRDVDCRRLLERDTPDALVLAILCDFGDHDPQAVVNHIYTRLQALLGDDLKRFREYVEMVHILSGNRDLEEQIQEADKMLSQIDVERLPAYRQVMEKGLKRGIEQGRGEGEAVFLMRLLRHKFGPLSPALEQRIRNAEPEALATWGERVLSAQTLDEVFSCF</sequence>
<protein>
    <recommendedName>
        <fullName evidence="1">DUF4351 domain-containing protein</fullName>
    </recommendedName>
</protein>
<dbReference type="PANTHER" id="PTHR34613">
    <property type="entry name" value="SLL0800 PROTEIN"/>
    <property type="match status" value="1"/>
</dbReference>
<dbReference type="EMBL" id="CAADFF010000003">
    <property type="protein sequence ID" value="VFJ86460.1"/>
    <property type="molecule type" value="Genomic_DNA"/>
</dbReference>
<proteinExistence type="predicted"/>
<name>A0A450U5M4_9GAMM</name>
<gene>
    <name evidence="2" type="ORF">BECKLFY1418B_GA0070995_100341</name>
</gene>
<feature type="domain" description="DUF4351" evidence="1">
    <location>
        <begin position="231"/>
        <end position="284"/>
    </location>
</feature>